<dbReference type="Gene3D" id="1.10.10.10">
    <property type="entry name" value="Winged helix-like DNA-binding domain superfamily/Winged helix DNA-binding domain"/>
    <property type="match status" value="1"/>
</dbReference>
<evidence type="ECO:0000259" key="5">
    <source>
        <dbReference type="PROSITE" id="PS50931"/>
    </source>
</evidence>
<dbReference type="PANTHER" id="PTHR30537:SF79">
    <property type="entry name" value="TRANSCRIPTIONAL REGULATOR-RELATED"/>
    <property type="match status" value="1"/>
</dbReference>
<evidence type="ECO:0000256" key="3">
    <source>
        <dbReference type="ARBA" id="ARBA00023125"/>
    </source>
</evidence>
<dbReference type="InterPro" id="IPR036388">
    <property type="entry name" value="WH-like_DNA-bd_sf"/>
</dbReference>
<accession>A0A829YA13</accession>
<dbReference type="AlphaFoldDB" id="A0A829YA13"/>
<organism evidence="6 7">
    <name type="scientific">Steroidobacter agaridevorans</name>
    <dbReference type="NCBI Taxonomy" id="2695856"/>
    <lineage>
        <taxon>Bacteria</taxon>
        <taxon>Pseudomonadati</taxon>
        <taxon>Pseudomonadota</taxon>
        <taxon>Gammaproteobacteria</taxon>
        <taxon>Steroidobacterales</taxon>
        <taxon>Steroidobacteraceae</taxon>
        <taxon>Steroidobacter</taxon>
    </lineage>
</organism>
<dbReference type="SUPFAM" id="SSF46785">
    <property type="entry name" value="Winged helix' DNA-binding domain"/>
    <property type="match status" value="1"/>
</dbReference>
<comment type="caution">
    <text evidence="6">The sequence shown here is derived from an EMBL/GenBank/DDBJ whole genome shotgun (WGS) entry which is preliminary data.</text>
</comment>
<dbReference type="EMBL" id="BLJN01000002">
    <property type="protein sequence ID" value="GFE80149.1"/>
    <property type="molecule type" value="Genomic_DNA"/>
</dbReference>
<dbReference type="SUPFAM" id="SSF53850">
    <property type="entry name" value="Periplasmic binding protein-like II"/>
    <property type="match status" value="1"/>
</dbReference>
<dbReference type="InterPro" id="IPR058163">
    <property type="entry name" value="LysR-type_TF_proteobact-type"/>
</dbReference>
<proteinExistence type="inferred from homology"/>
<name>A0A829YA13_9GAMM</name>
<dbReference type="PROSITE" id="PS50931">
    <property type="entry name" value="HTH_LYSR"/>
    <property type="match status" value="1"/>
</dbReference>
<dbReference type="GO" id="GO:0006351">
    <property type="term" value="P:DNA-templated transcription"/>
    <property type="evidence" value="ECO:0007669"/>
    <property type="project" value="TreeGrafter"/>
</dbReference>
<keyword evidence="2" id="KW-0805">Transcription regulation</keyword>
<dbReference type="InterPro" id="IPR000847">
    <property type="entry name" value="LysR_HTH_N"/>
</dbReference>
<dbReference type="InterPro" id="IPR036390">
    <property type="entry name" value="WH_DNA-bd_sf"/>
</dbReference>
<evidence type="ECO:0000313" key="7">
    <source>
        <dbReference type="Proteomes" id="UP000445000"/>
    </source>
</evidence>
<dbReference type="CDD" id="cd08432">
    <property type="entry name" value="PBP2_GcdR_TrpI_HvrB_AmpR_like"/>
    <property type="match status" value="1"/>
</dbReference>
<evidence type="ECO:0000313" key="6">
    <source>
        <dbReference type="EMBL" id="GFE80149.1"/>
    </source>
</evidence>
<evidence type="ECO:0000256" key="4">
    <source>
        <dbReference type="ARBA" id="ARBA00023163"/>
    </source>
</evidence>
<dbReference type="RefSeq" id="WP_161811871.1">
    <property type="nucleotide sequence ID" value="NZ_BLJN01000002.1"/>
</dbReference>
<comment type="similarity">
    <text evidence="1">Belongs to the LysR transcriptional regulatory family.</text>
</comment>
<dbReference type="PANTHER" id="PTHR30537">
    <property type="entry name" value="HTH-TYPE TRANSCRIPTIONAL REGULATOR"/>
    <property type="match status" value="1"/>
</dbReference>
<reference evidence="7" key="1">
    <citation type="submission" date="2020-01" db="EMBL/GenBank/DDBJ databases">
        <title>'Steroidobacter agaridevorans' sp. nov., agar-degrading bacteria isolated from rhizosphere soils.</title>
        <authorList>
            <person name="Ikenaga M."/>
            <person name="Kataoka M."/>
            <person name="Murouchi A."/>
            <person name="Katsuragi S."/>
            <person name="Sakai M."/>
        </authorList>
    </citation>
    <scope>NUCLEOTIDE SEQUENCE [LARGE SCALE GENOMIC DNA]</scope>
    <source>
        <strain evidence="7">YU21-B</strain>
    </source>
</reference>
<protein>
    <submittedName>
        <fullName evidence="6">LysR family transcriptional regulator</fullName>
    </submittedName>
</protein>
<sequence>MSIVEEKRASLPPFAALRAFEAVGRLCGIRRAAQSLGLDHAVVSRHLRTLEEWAGMRLFDRAHGNTVLTAEGFRYHARVTAALAELSDASIELIRANEGAHLSICCVPGFASEWLMSRLKNFQEANAGLDLELHPTDHSPDFSRYEADVDIRYVQGAPTISAATMTGGVRRFEIARPPVCAVASPEYAAKLLPIHGASALLNAPLLHEESHQQWRAWFAMHGIETPDTLPGPRLWHAHLTVEAARRGQGVALANPFLFGDDLNTGRLVDLLAPSEQQVTLGSYVFSARADRWQSPAIVRFRHWLKNAVAEACAPPASAPKRSIESDA</sequence>
<dbReference type="Gene3D" id="3.40.190.10">
    <property type="entry name" value="Periplasmic binding protein-like II"/>
    <property type="match status" value="2"/>
</dbReference>
<evidence type="ECO:0000256" key="1">
    <source>
        <dbReference type="ARBA" id="ARBA00009437"/>
    </source>
</evidence>
<dbReference type="InterPro" id="IPR005119">
    <property type="entry name" value="LysR_subst-bd"/>
</dbReference>
<dbReference type="Pfam" id="PF00126">
    <property type="entry name" value="HTH_1"/>
    <property type="match status" value="1"/>
</dbReference>
<gene>
    <name evidence="6" type="ORF">GCM10011487_21490</name>
</gene>
<keyword evidence="7" id="KW-1185">Reference proteome</keyword>
<dbReference type="GO" id="GO:0003700">
    <property type="term" value="F:DNA-binding transcription factor activity"/>
    <property type="evidence" value="ECO:0007669"/>
    <property type="project" value="InterPro"/>
</dbReference>
<feature type="domain" description="HTH lysR-type" evidence="5">
    <location>
        <begin position="12"/>
        <end position="69"/>
    </location>
</feature>
<keyword evidence="4" id="KW-0804">Transcription</keyword>
<dbReference type="Proteomes" id="UP000445000">
    <property type="component" value="Unassembled WGS sequence"/>
</dbReference>
<evidence type="ECO:0000256" key="2">
    <source>
        <dbReference type="ARBA" id="ARBA00023015"/>
    </source>
</evidence>
<keyword evidence="3" id="KW-0238">DNA-binding</keyword>
<dbReference type="GO" id="GO:0043565">
    <property type="term" value="F:sequence-specific DNA binding"/>
    <property type="evidence" value="ECO:0007669"/>
    <property type="project" value="TreeGrafter"/>
</dbReference>
<dbReference type="Pfam" id="PF03466">
    <property type="entry name" value="LysR_substrate"/>
    <property type="match status" value="1"/>
</dbReference>